<dbReference type="InterPro" id="IPR008866">
    <property type="entry name" value="Phage_lambda_GpA-like"/>
</dbReference>
<dbReference type="PANTHER" id="PTHR34413:SF2">
    <property type="entry name" value="PROPHAGE TAIL FIBER ASSEMBLY PROTEIN HOMOLOG TFAE-RELATED"/>
    <property type="match status" value="1"/>
</dbReference>
<organism evidence="4 5">
    <name type="scientific">Mesorhizobium argentiipisi</name>
    <dbReference type="NCBI Taxonomy" id="3015175"/>
    <lineage>
        <taxon>Bacteria</taxon>
        <taxon>Pseudomonadati</taxon>
        <taxon>Pseudomonadota</taxon>
        <taxon>Alphaproteobacteria</taxon>
        <taxon>Hyphomicrobiales</taxon>
        <taxon>Phyllobacteriaceae</taxon>
        <taxon>Mesorhizobium</taxon>
    </lineage>
</organism>
<dbReference type="PANTHER" id="PTHR34413">
    <property type="entry name" value="PROPHAGE TAIL FIBER ASSEMBLY PROTEIN HOMOLOG TFAE-RELATED-RELATED"/>
    <property type="match status" value="1"/>
</dbReference>
<evidence type="ECO:0000313" key="5">
    <source>
        <dbReference type="Proteomes" id="UP001366503"/>
    </source>
</evidence>
<dbReference type="InterPro" id="IPR027417">
    <property type="entry name" value="P-loop_NTPase"/>
</dbReference>
<dbReference type="HAMAP" id="MF_04144">
    <property type="entry name" value="TERL_LAMBDA"/>
    <property type="match status" value="1"/>
</dbReference>
<dbReference type="InterPro" id="IPR046453">
    <property type="entry name" value="GpA_ATPase"/>
</dbReference>
<reference evidence="4 5" key="1">
    <citation type="submission" date="2022-12" db="EMBL/GenBank/DDBJ databases">
        <authorList>
            <person name="Muema E."/>
        </authorList>
    </citation>
    <scope>NUCLEOTIDE SEQUENCE [LARGE SCALE GENOMIC DNA]</scope>
    <source>
        <strain evidence="5">1330</strain>
    </source>
</reference>
<evidence type="ECO:0000256" key="1">
    <source>
        <dbReference type="SAM" id="MobiDB-lite"/>
    </source>
</evidence>
<dbReference type="RefSeq" id="WP_337092648.1">
    <property type="nucleotide sequence ID" value="NZ_JAPYKO010000004.1"/>
</dbReference>
<dbReference type="Pfam" id="PF20454">
    <property type="entry name" value="GpA_nuclease"/>
    <property type="match status" value="1"/>
</dbReference>
<comment type="caution">
    <text evidence="4">The sequence shown here is derived from an EMBL/GenBank/DDBJ whole genome shotgun (WGS) entry which is preliminary data.</text>
</comment>
<feature type="domain" description="Terminase large subunit GpA endonuclease" evidence="3">
    <location>
        <begin position="309"/>
        <end position="583"/>
    </location>
</feature>
<feature type="region of interest" description="Disordered" evidence="1">
    <location>
        <begin position="607"/>
        <end position="663"/>
    </location>
</feature>
<dbReference type="Proteomes" id="UP001366503">
    <property type="component" value="Unassembled WGS sequence"/>
</dbReference>
<dbReference type="Pfam" id="PF05876">
    <property type="entry name" value="GpA_ATPase"/>
    <property type="match status" value="1"/>
</dbReference>
<protein>
    <submittedName>
        <fullName evidence="4">Phage terminase large subunit family protein</fullName>
    </submittedName>
</protein>
<feature type="compositionally biased region" description="Basic residues" evidence="1">
    <location>
        <begin position="648"/>
        <end position="657"/>
    </location>
</feature>
<feature type="domain" description="Phage terminase large subunit GpA ATPase" evidence="2">
    <location>
        <begin position="41"/>
        <end position="283"/>
    </location>
</feature>
<gene>
    <name evidence="4" type="ORF">O7A05_09075</name>
</gene>
<dbReference type="InterPro" id="IPR051220">
    <property type="entry name" value="TFA_Chaperone"/>
</dbReference>
<dbReference type="Gene3D" id="3.40.50.300">
    <property type="entry name" value="P-loop containing nucleotide triphosphate hydrolases"/>
    <property type="match status" value="1"/>
</dbReference>
<accession>A0ABU8KA35</accession>
<name>A0ABU8KA35_9HYPH</name>
<proteinExistence type="inferred from homology"/>
<dbReference type="EMBL" id="JAPYKO010000004">
    <property type="protein sequence ID" value="MEI9402315.1"/>
    <property type="molecule type" value="Genomic_DNA"/>
</dbReference>
<evidence type="ECO:0000313" key="4">
    <source>
        <dbReference type="EMBL" id="MEI9402315.1"/>
    </source>
</evidence>
<feature type="compositionally biased region" description="Pro residues" evidence="1">
    <location>
        <begin position="607"/>
        <end position="630"/>
    </location>
</feature>
<sequence>MLSEGAFEYLFEEGIAAIEPDPPFTVSEWADEHRFLSSKASSEPGKWRTSRTPYLREIMDSLSTYSAVETVALMKGVQIGASEAGFNFVGYTIHHSPGPIMYVLPTIAMAKKFSKTRIDPMISESPVLSEKIQPARARDSGNTIEQKDFDGGALFMAGANSGSGLRGSPVSRLVLDEVDAYPASADDEGDPAMLAIKRTANFPRRKIFITSSPKLKINSRIEKAFKDGDQRYYNVKCEACGTLQPIMWAAIKWEKGRPETAAFVCQAADPDTGELCEHRHTEARKKFLLSEDCGAEWVPTATPIRPNVRSYHLSALYSPWFKWSECVSEFLAAKDDPALLQIFVNTVLGDSWEDLSGEKADPEALLSKREDFTGCPARVALITSGVDVQPDRLECETVGWGRDEESWSLDYKVFHGDPSQQEVWDQLDDYLRERFPHPAFPSGMAISATSVDTGGANTQDVYRFVKPREGRRIWGIKGYAGRRPVWPKKPTRNNKGRINLFPIGVDSAKETITKRLEKTGPGVSGAGACHFPMERDKEYFDQMTAEVKKTRYVKGFKDVYWWKPDNARNEALDCRVYAYAALQGLIAAGIVLNREATKVEGRLAPAEPAPALLPPAPEAPAPAPEAPPTAEPADESQHAGIQPPRASGKVHRKRRRVVASPYM</sequence>
<evidence type="ECO:0000259" key="2">
    <source>
        <dbReference type="Pfam" id="PF05876"/>
    </source>
</evidence>
<dbReference type="InterPro" id="IPR046454">
    <property type="entry name" value="GpA_endonuclease"/>
</dbReference>
<evidence type="ECO:0000259" key="3">
    <source>
        <dbReference type="Pfam" id="PF20454"/>
    </source>
</evidence>
<keyword evidence="5" id="KW-1185">Reference proteome</keyword>